<accession>A0A1I6LLN7</accession>
<feature type="domain" description="Metallo-beta-lactamase" evidence="1">
    <location>
        <begin position="44"/>
        <end position="122"/>
    </location>
</feature>
<evidence type="ECO:0000313" key="2">
    <source>
        <dbReference type="EMBL" id="SFS04341.1"/>
    </source>
</evidence>
<evidence type="ECO:0000313" key="3">
    <source>
        <dbReference type="Proteomes" id="UP000199024"/>
    </source>
</evidence>
<name>A0A1I6LLN7_9BACT</name>
<dbReference type="InterPro" id="IPR036866">
    <property type="entry name" value="RibonucZ/Hydroxyglut_hydro"/>
</dbReference>
<dbReference type="STRING" id="474950.SAMN05421771_0902"/>
<dbReference type="OrthoDB" id="9761531at2"/>
<dbReference type="InterPro" id="IPR001279">
    <property type="entry name" value="Metallo-B-lactamas"/>
</dbReference>
<dbReference type="Gene3D" id="3.60.15.10">
    <property type="entry name" value="Ribonuclease Z/Hydroxyacylglutathione hydrolase-like"/>
    <property type="match status" value="1"/>
</dbReference>
<protein>
    <submittedName>
        <fullName evidence="2">Metal-dependent hydrolase, beta-lactamase superfamily II</fullName>
    </submittedName>
</protein>
<reference evidence="2 3" key="1">
    <citation type="submission" date="2016-10" db="EMBL/GenBank/DDBJ databases">
        <authorList>
            <person name="de Groot N.N."/>
        </authorList>
    </citation>
    <scope>NUCLEOTIDE SEQUENCE [LARGE SCALE GENOMIC DNA]</scope>
    <source>
        <strain evidence="2 3">DSM 21001</strain>
    </source>
</reference>
<dbReference type="InterPro" id="IPR052159">
    <property type="entry name" value="Competence_DNA_uptake"/>
</dbReference>
<sequence>MLDRRSFLMLAAAASMATPLSLRGESNTLPPWAPGVLEIHHIDTGRGNATLILYPDGTTLLIDAGEAHSALRTMPPASPDASRPAGEWVARYVRRHIGRIHRSELDLMLLTHLHGDHVGEVAATSPASSRGDYRVTGAAFVAEALPVRDCIDRGWPDYSYPAALKDPNSINYTRLAKSMADHGTRVQRAIAGSASQCGLRQEPSRYPDFNARILAVNGDVWQGNGEASRSFFPAVTGMPAADLPTENMCSIAVRLRYGGFRYYTGGDLSDDTIYGRLPWHDIESPVAAACGPVSMAVANHHGYYDAEGPAAVRALRPRAWIIPGWHVTHPALSTLATLLSPELYPGDRSLFALGMTPESLLVNERLAPKLSSTTGHIVVRVPPGGRDFTVFLVNPKDETDTVTASFGPFPS</sequence>
<dbReference type="PROSITE" id="PS51318">
    <property type="entry name" value="TAT"/>
    <property type="match status" value="1"/>
</dbReference>
<proteinExistence type="predicted"/>
<keyword evidence="3" id="KW-1185">Reference proteome</keyword>
<keyword evidence="2" id="KW-0378">Hydrolase</keyword>
<dbReference type="SUPFAM" id="SSF56281">
    <property type="entry name" value="Metallo-hydrolase/oxidoreductase"/>
    <property type="match status" value="1"/>
</dbReference>
<dbReference type="PANTHER" id="PTHR30619">
    <property type="entry name" value="DNA INTERNALIZATION/COMPETENCE PROTEIN COMEC/REC2"/>
    <property type="match status" value="1"/>
</dbReference>
<organism evidence="2 3">
    <name type="scientific">Granulicella pectinivorans</name>
    <dbReference type="NCBI Taxonomy" id="474950"/>
    <lineage>
        <taxon>Bacteria</taxon>
        <taxon>Pseudomonadati</taxon>
        <taxon>Acidobacteriota</taxon>
        <taxon>Terriglobia</taxon>
        <taxon>Terriglobales</taxon>
        <taxon>Acidobacteriaceae</taxon>
        <taxon>Granulicella</taxon>
    </lineage>
</organism>
<dbReference type="RefSeq" id="WP_089836992.1">
    <property type="nucleotide sequence ID" value="NZ_FOZL01000001.1"/>
</dbReference>
<dbReference type="AlphaFoldDB" id="A0A1I6LLN7"/>
<dbReference type="GO" id="GO:0016787">
    <property type="term" value="F:hydrolase activity"/>
    <property type="evidence" value="ECO:0007669"/>
    <property type="project" value="UniProtKB-KW"/>
</dbReference>
<evidence type="ECO:0000259" key="1">
    <source>
        <dbReference type="Pfam" id="PF00753"/>
    </source>
</evidence>
<gene>
    <name evidence="2" type="ORF">SAMN05421771_0902</name>
</gene>
<dbReference type="Proteomes" id="UP000199024">
    <property type="component" value="Unassembled WGS sequence"/>
</dbReference>
<dbReference type="InterPro" id="IPR006311">
    <property type="entry name" value="TAT_signal"/>
</dbReference>
<dbReference type="EMBL" id="FOZL01000001">
    <property type="protein sequence ID" value="SFS04341.1"/>
    <property type="molecule type" value="Genomic_DNA"/>
</dbReference>
<dbReference type="Pfam" id="PF00753">
    <property type="entry name" value="Lactamase_B"/>
    <property type="match status" value="1"/>
</dbReference>
<dbReference type="PANTHER" id="PTHR30619:SF1">
    <property type="entry name" value="RECOMBINATION PROTEIN 2"/>
    <property type="match status" value="1"/>
</dbReference>